<dbReference type="InterPro" id="IPR036714">
    <property type="entry name" value="SDH_sf"/>
</dbReference>
<comment type="similarity">
    <text evidence="1">Belongs to the SdhE FAD assembly factor family.</text>
</comment>
<evidence type="ECO:0000256" key="3">
    <source>
        <dbReference type="ARBA" id="ARBA00023186"/>
    </source>
</evidence>
<dbReference type="InterPro" id="IPR005631">
    <property type="entry name" value="SDH"/>
</dbReference>
<dbReference type="Pfam" id="PF03937">
    <property type="entry name" value="Sdh5"/>
    <property type="match status" value="1"/>
</dbReference>
<dbReference type="AlphaFoldDB" id="A0A7W9E745"/>
<dbReference type="Proteomes" id="UP000548978">
    <property type="component" value="Unassembled WGS sequence"/>
</dbReference>
<dbReference type="EMBL" id="JACIJB010000001">
    <property type="protein sequence ID" value="MBB5659649.1"/>
    <property type="molecule type" value="Genomic_DNA"/>
</dbReference>
<organism evidence="4 5">
    <name type="scientific">Brevundimonas halotolerans</name>
    <dbReference type="NCBI Taxonomy" id="69670"/>
    <lineage>
        <taxon>Bacteria</taxon>
        <taxon>Pseudomonadati</taxon>
        <taxon>Pseudomonadota</taxon>
        <taxon>Alphaproteobacteria</taxon>
        <taxon>Caulobacterales</taxon>
        <taxon>Caulobacteraceae</taxon>
        <taxon>Brevundimonas</taxon>
    </lineage>
</organism>
<dbReference type="PANTHER" id="PTHR12469:SF2">
    <property type="entry name" value="SUCCINATE DEHYDROGENASE ASSEMBLY FACTOR 2, MITOCHONDRIAL"/>
    <property type="match status" value="1"/>
</dbReference>
<keyword evidence="5" id="KW-1185">Reference proteome</keyword>
<comment type="caution">
    <text evidence="4">The sequence shown here is derived from an EMBL/GenBank/DDBJ whole genome shotgun (WGS) entry which is preliminary data.</text>
</comment>
<evidence type="ECO:0000256" key="1">
    <source>
        <dbReference type="ARBA" id="ARBA00008571"/>
    </source>
</evidence>
<dbReference type="RefSeq" id="WP_241153139.1">
    <property type="nucleotide sequence ID" value="NZ_JACIJB010000001.1"/>
</dbReference>
<dbReference type="GO" id="GO:0006099">
    <property type="term" value="P:tricarboxylic acid cycle"/>
    <property type="evidence" value="ECO:0007669"/>
    <property type="project" value="TreeGrafter"/>
</dbReference>
<dbReference type="SUPFAM" id="SSF109910">
    <property type="entry name" value="YgfY-like"/>
    <property type="match status" value="1"/>
</dbReference>
<proteinExistence type="inferred from homology"/>
<protein>
    <recommendedName>
        <fullName evidence="2">FAD assembly factor SdhE</fullName>
    </recommendedName>
</protein>
<name>A0A7W9E745_9CAUL</name>
<reference evidence="4 5" key="1">
    <citation type="submission" date="2020-08" db="EMBL/GenBank/DDBJ databases">
        <title>Genomic Encyclopedia of Type Strains, Phase IV (KMG-IV): sequencing the most valuable type-strain genomes for metagenomic binning, comparative biology and taxonomic classification.</title>
        <authorList>
            <person name="Goeker M."/>
        </authorList>
    </citation>
    <scope>NUCLEOTIDE SEQUENCE [LARGE SCALE GENOMIC DNA]</scope>
    <source>
        <strain evidence="4 5">DSM 24448</strain>
    </source>
</reference>
<evidence type="ECO:0000256" key="2">
    <source>
        <dbReference type="ARBA" id="ARBA00019418"/>
    </source>
</evidence>
<dbReference type="Gene3D" id="1.10.150.250">
    <property type="entry name" value="Flavinator of succinate dehydrogenase"/>
    <property type="match status" value="1"/>
</dbReference>
<evidence type="ECO:0000313" key="4">
    <source>
        <dbReference type="EMBL" id="MBB5659649.1"/>
    </source>
</evidence>
<sequence length="102" mass="11650">MAEDIARAEMTTRLNRIRFRAWRRGFREADMILGPFSEQVAPQLDEADLALFEALLDEDDHTLYGWIKGSTPTPPEWEGPLMDRIRRFVAESVSSEVARGIG</sequence>
<evidence type="ECO:0000313" key="5">
    <source>
        <dbReference type="Proteomes" id="UP000548978"/>
    </source>
</evidence>
<dbReference type="PANTHER" id="PTHR12469">
    <property type="entry name" value="PROTEIN EMI5 HOMOLOG, MITOCHONDRIAL"/>
    <property type="match status" value="1"/>
</dbReference>
<keyword evidence="3" id="KW-0143">Chaperone</keyword>
<gene>
    <name evidence="4" type="ORF">FHS65_000367</name>
</gene>
<accession>A0A7W9E745</accession>